<proteinExistence type="predicted"/>
<feature type="region of interest" description="Disordered" evidence="1">
    <location>
        <begin position="1"/>
        <end position="62"/>
    </location>
</feature>
<dbReference type="Proteomes" id="UP000000591">
    <property type="component" value="Chromosome V"/>
</dbReference>
<dbReference type="eggNOG" id="ENOG502S4IU">
    <property type="taxonomic scope" value="Eukaryota"/>
</dbReference>
<dbReference type="KEGG" id="ago:AGOS_AER320C"/>
<gene>
    <name evidence="3" type="ORF">AGOS_AER320C</name>
</gene>
<accession>Q756E5</accession>
<name>Q756E5_EREGS</name>
<evidence type="ECO:0000313" key="4">
    <source>
        <dbReference type="Proteomes" id="UP000000591"/>
    </source>
</evidence>
<feature type="compositionally biased region" description="Low complexity" evidence="1">
    <location>
        <begin position="95"/>
        <end position="104"/>
    </location>
</feature>
<evidence type="ECO:0000313" key="3">
    <source>
        <dbReference type="EMBL" id="AAS53000.1"/>
    </source>
</evidence>
<dbReference type="OrthoDB" id="4056678at2759"/>
<dbReference type="InterPro" id="IPR029178">
    <property type="entry name" value="Ecm11_C"/>
</dbReference>
<sequence length="293" mass="31722">MTGTERESGSAEATGAAAVAAEEKENPVQGILSPGNYNRPAKHSMQKVQKTQKAPEGLQEQRRNALVQLLQKPETVREVAKRTAKVPAGQVSPVAKTAATAARAAHSEEAGTARSAPSEVKSAEPETQTPELAPEKPAAEPQTPPATCAGPEKVQIGVAELPQPPKAQSRTAEPRRDPGPVPDISKLLYEFEPAEERPEFYAEVFGQVGEPAECARVAAMSFEQWTAMGEEIMEEQRQLMARMVANRAKLSYQFEAITQVITERAQALVEHGAQFREKLARIQSLGKEILSII</sequence>
<dbReference type="InParanoid" id="Q756E5"/>
<feature type="domain" description="Extracellular mutant protein 11 C-terminal" evidence="2">
    <location>
        <begin position="206"/>
        <end position="290"/>
    </location>
</feature>
<reference evidence="3 4" key="1">
    <citation type="journal article" date="2004" name="Science">
        <title>The Ashbya gossypii genome as a tool for mapping the ancient Saccharomyces cerevisiae genome.</title>
        <authorList>
            <person name="Dietrich F.S."/>
            <person name="Voegeli S."/>
            <person name="Brachat S."/>
            <person name="Lerch A."/>
            <person name="Gates K."/>
            <person name="Steiner S."/>
            <person name="Mohr C."/>
            <person name="Pohlmann R."/>
            <person name="Luedi P."/>
            <person name="Choi S."/>
            <person name="Wing R.A."/>
            <person name="Flavier A."/>
            <person name="Gaffney T.D."/>
            <person name="Philippsen P."/>
        </authorList>
    </citation>
    <scope>NUCLEOTIDE SEQUENCE [LARGE SCALE GENOMIC DNA]</scope>
    <source>
        <strain evidence="4">ATCC 10895 / CBS 109.51 / FGSC 9923 / NRRL Y-1056</strain>
    </source>
</reference>
<dbReference type="GeneID" id="4621389"/>
<reference evidence="4" key="2">
    <citation type="journal article" date="2013" name="G3 (Bethesda)">
        <title>Genomes of Ashbya fungi isolated from insects reveal four mating-type loci, numerous translocations, lack of transposons, and distinct gene duplications.</title>
        <authorList>
            <person name="Dietrich F.S."/>
            <person name="Voegeli S."/>
            <person name="Kuo S."/>
            <person name="Philippsen P."/>
        </authorList>
    </citation>
    <scope>GENOME REANNOTATION</scope>
    <source>
        <strain evidence="4">ATCC 10895 / CBS 109.51 / FGSC 9923 / NRRL Y-1056</strain>
    </source>
</reference>
<feature type="compositionally biased region" description="Low complexity" evidence="1">
    <location>
        <begin position="10"/>
        <end position="20"/>
    </location>
</feature>
<evidence type="ECO:0000259" key="2">
    <source>
        <dbReference type="Pfam" id="PF15463"/>
    </source>
</evidence>
<keyword evidence="4" id="KW-1185">Reference proteome</keyword>
<organism evidence="3 4">
    <name type="scientific">Eremothecium gossypii (strain ATCC 10895 / CBS 109.51 / FGSC 9923 / NRRL Y-1056)</name>
    <name type="common">Yeast</name>
    <name type="synonym">Ashbya gossypii</name>
    <dbReference type="NCBI Taxonomy" id="284811"/>
    <lineage>
        <taxon>Eukaryota</taxon>
        <taxon>Fungi</taxon>
        <taxon>Dikarya</taxon>
        <taxon>Ascomycota</taxon>
        <taxon>Saccharomycotina</taxon>
        <taxon>Saccharomycetes</taxon>
        <taxon>Saccharomycetales</taxon>
        <taxon>Saccharomycetaceae</taxon>
        <taxon>Eremothecium</taxon>
    </lineage>
</organism>
<dbReference type="RefSeq" id="NP_985176.1">
    <property type="nucleotide sequence ID" value="NM_210530.2"/>
</dbReference>
<evidence type="ECO:0000256" key="1">
    <source>
        <dbReference type="SAM" id="MobiDB-lite"/>
    </source>
</evidence>
<feature type="region of interest" description="Disordered" evidence="1">
    <location>
        <begin position="81"/>
        <end position="150"/>
    </location>
</feature>
<dbReference type="HOGENOM" id="CLU_956373_0_0_1"/>
<dbReference type="AlphaFoldDB" id="Q756E5"/>
<protein>
    <submittedName>
        <fullName evidence="3">AER320Cp</fullName>
    </submittedName>
</protein>
<dbReference type="EMBL" id="AE016818">
    <property type="protein sequence ID" value="AAS53000.1"/>
    <property type="molecule type" value="Genomic_DNA"/>
</dbReference>
<dbReference type="Pfam" id="PF15463">
    <property type="entry name" value="ECM11"/>
    <property type="match status" value="1"/>
</dbReference>